<dbReference type="GO" id="GO:0003334">
    <property type="term" value="P:keratinocyte development"/>
    <property type="evidence" value="ECO:0007669"/>
    <property type="project" value="InterPro"/>
</dbReference>
<dbReference type="EMBL" id="JAOTOJ010000011">
    <property type="protein sequence ID" value="KAK9394716.1"/>
    <property type="molecule type" value="Genomic_DNA"/>
</dbReference>
<keyword evidence="8" id="KW-0498">Mitosis</keyword>
<evidence type="ECO:0000256" key="10">
    <source>
        <dbReference type="ARBA" id="ARBA00023306"/>
    </source>
</evidence>
<reference evidence="15 16" key="1">
    <citation type="journal article" date="2024" name="Proc. Natl. Acad. Sci. U.S.A.">
        <title>The genetic regulatory architecture and epigenomic basis for age-related changes in rattlesnake venom.</title>
        <authorList>
            <person name="Hogan M.P."/>
            <person name="Holding M.L."/>
            <person name="Nystrom G.S."/>
            <person name="Colston T.J."/>
            <person name="Bartlett D.A."/>
            <person name="Mason A.J."/>
            <person name="Ellsworth S.A."/>
            <person name="Rautsaw R.M."/>
            <person name="Lawrence K.C."/>
            <person name="Strickland J.L."/>
            <person name="He B."/>
            <person name="Fraser P."/>
            <person name="Margres M.J."/>
            <person name="Gilbert D.M."/>
            <person name="Gibbs H.L."/>
            <person name="Parkinson C.L."/>
            <person name="Rokyta D.R."/>
        </authorList>
    </citation>
    <scope>NUCLEOTIDE SEQUENCE [LARGE SCALE GENOMIC DNA]</scope>
    <source>
        <strain evidence="15">DRR0105</strain>
    </source>
</reference>
<feature type="region of interest" description="Disordered" evidence="13">
    <location>
        <begin position="642"/>
        <end position="750"/>
    </location>
</feature>
<dbReference type="PROSITE" id="PS51203">
    <property type="entry name" value="CS"/>
    <property type="match status" value="1"/>
</dbReference>
<keyword evidence="7" id="KW-0493">Microtubule</keyword>
<dbReference type="GO" id="GO:0010482">
    <property type="term" value="P:regulation of epidermal cell division"/>
    <property type="evidence" value="ECO:0007669"/>
    <property type="project" value="TreeGrafter"/>
</dbReference>
<dbReference type="InterPro" id="IPR028003">
    <property type="entry name" value="KDF1"/>
</dbReference>
<dbReference type="PANTHER" id="PTHR35085">
    <property type="entry name" value="KERATINOCYTE DIFFERENTIATION FACTOR 1"/>
    <property type="match status" value="1"/>
</dbReference>
<keyword evidence="16" id="KW-1185">Reference proteome</keyword>
<evidence type="ECO:0000256" key="6">
    <source>
        <dbReference type="ARBA" id="ARBA00022618"/>
    </source>
</evidence>
<name>A0AAW1AYV7_CROAD</name>
<evidence type="ECO:0000256" key="5">
    <source>
        <dbReference type="ARBA" id="ARBA00022490"/>
    </source>
</evidence>
<gene>
    <name evidence="15" type="ORF">NXF25_015244</name>
</gene>
<keyword evidence="5" id="KW-0963">Cytoplasm</keyword>
<dbReference type="Proteomes" id="UP001474421">
    <property type="component" value="Unassembled WGS sequence"/>
</dbReference>
<dbReference type="Gene3D" id="2.60.40.790">
    <property type="match status" value="1"/>
</dbReference>
<dbReference type="GO" id="GO:0051301">
    <property type="term" value="P:cell division"/>
    <property type="evidence" value="ECO:0007669"/>
    <property type="project" value="UniProtKB-KW"/>
</dbReference>
<dbReference type="GO" id="GO:0005819">
    <property type="term" value="C:spindle"/>
    <property type="evidence" value="ECO:0007669"/>
    <property type="project" value="UniProtKB-SubCell"/>
</dbReference>
<dbReference type="CDD" id="cd06492">
    <property type="entry name" value="p23_mNUDC_like"/>
    <property type="match status" value="1"/>
</dbReference>
<evidence type="ECO:0000256" key="2">
    <source>
        <dbReference type="ARBA" id="ARBA00004214"/>
    </source>
</evidence>
<evidence type="ECO:0000313" key="16">
    <source>
        <dbReference type="Proteomes" id="UP001474421"/>
    </source>
</evidence>
<evidence type="ECO:0000256" key="9">
    <source>
        <dbReference type="ARBA" id="ARBA00023212"/>
    </source>
</evidence>
<comment type="similarity">
    <text evidence="3">Belongs to the nudC family.</text>
</comment>
<evidence type="ECO:0000256" key="3">
    <source>
        <dbReference type="ARBA" id="ARBA00010513"/>
    </source>
</evidence>
<evidence type="ECO:0000256" key="12">
    <source>
        <dbReference type="ARBA" id="ARBA00046142"/>
    </source>
</evidence>
<feature type="compositionally biased region" description="Basic and acidic residues" evidence="13">
    <location>
        <begin position="642"/>
        <end position="703"/>
    </location>
</feature>
<feature type="region of interest" description="Disordered" evidence="13">
    <location>
        <begin position="27"/>
        <end position="66"/>
    </location>
</feature>
<dbReference type="GO" id="GO:0030496">
    <property type="term" value="C:midbody"/>
    <property type="evidence" value="ECO:0007669"/>
    <property type="project" value="UniProtKB-SubCell"/>
</dbReference>
<feature type="compositionally biased region" description="Polar residues" evidence="13">
    <location>
        <begin position="266"/>
        <end position="305"/>
    </location>
</feature>
<comment type="subcellular location">
    <subcellularLocation>
        <location evidence="1">Cytoplasm</location>
        <location evidence="1">Cytoskeleton</location>
        <location evidence="1">Spindle</location>
    </subcellularLocation>
    <subcellularLocation>
        <location evidence="2">Midbody</location>
    </subcellularLocation>
</comment>
<accession>A0AAW1AYV7</accession>
<evidence type="ECO:0000259" key="14">
    <source>
        <dbReference type="PROSITE" id="PS51203"/>
    </source>
</evidence>
<evidence type="ECO:0000256" key="11">
    <source>
        <dbReference type="ARBA" id="ARBA00030427"/>
    </source>
</evidence>
<dbReference type="PANTHER" id="PTHR35085:SF1">
    <property type="entry name" value="KERATINOCYTE DIFFERENTIATION FACTOR 1"/>
    <property type="match status" value="1"/>
</dbReference>
<evidence type="ECO:0000313" key="15">
    <source>
        <dbReference type="EMBL" id="KAK9394716.1"/>
    </source>
</evidence>
<dbReference type="Pfam" id="PF16273">
    <property type="entry name" value="NuDC"/>
    <property type="match status" value="1"/>
</dbReference>
<dbReference type="InterPro" id="IPR032572">
    <property type="entry name" value="NuDC"/>
</dbReference>
<feature type="compositionally biased region" description="Basic and acidic residues" evidence="13">
    <location>
        <begin position="197"/>
        <end position="209"/>
    </location>
</feature>
<feature type="domain" description="CS" evidence="14">
    <location>
        <begin position="746"/>
        <end position="837"/>
    </location>
</feature>
<dbReference type="AlphaFoldDB" id="A0AAW1AYV7"/>
<feature type="region of interest" description="Disordered" evidence="13">
    <location>
        <begin position="266"/>
        <end position="362"/>
    </location>
</feature>
<evidence type="ECO:0000256" key="13">
    <source>
        <dbReference type="SAM" id="MobiDB-lite"/>
    </source>
</evidence>
<sequence>MHRVPSGTAPSLQDTLIFLADVRASEGQLAPGQGAEPSARHGRRWRRFHPPPPHPIPERASLPSGEACPSRQIVRHVAQRLEAFRQEVEASLAQVTPGVTLPPWMLRCLPPPVQRFPPPAQFGGILSSLRLFLPPRIPLTLGRRPEARPTPKGWASESLTFAPPRVAGAAEQGLLQSKRSFRGELKYIRRPRRDRRAYKADSKDSHGGEGETNTFIPRPAESPPPPCCPSLSQVWNTSKAIFCCLITCGSCFKDCRASISYNSTLTEDGKNQECNGRSTNSPANISPNEKNGSRTGKSTMGSSFSYPDVKLKGVPVPLYPNQNPSSATDSDSCYKEPLPDRFPQPSIEKQPAPTSHRSSEEHYSFHESDLEFGELNSSMSSREIDGLIFRKLTELFSVHQIDELAKCTSDTVFLEKTNKISDLINSITQDYNLDEQDAECRLVRGIIRISTRKSRVRPRVLAPNLPSSGEITSRGNPLHSGNETMLASVLTSEEDLPVQISIETTADMQARNMRQGAYNIAGSPLSRGSSFQDTETDSSGAPLLKQVRAEASERLFKEGEKPVGDPGVMGASGEEAADNEERFDGMLLAMAQQHQGGVRELVNTFFSFLRRKTDFFVGGEEGAAEKLITETFSHHNKLAQKAQKEKKARQEAEQQEKAEQAAKLAKETKQEDSEPRIKELTDEEAERLQLEIDQNKEKKENEAKNIPVKSAEKPVESPESSKQDTDEEEEDEKDKGKLKPNSGNGADLPNYRWTQTLSELDLAIPFNVSFKLKGKDMVVDTQRRHLKVGLKGHPPVIDGDLYNEVKVEESSWLIEDGKIVTVHLEKINKMEWWNKLVQTDPEINTKKINPENSKLSDLDSETRSMVEKMMYDQRQKSMGLPTSDEQKKQDILKKFMEQHPEMDFSKAKFN</sequence>
<dbReference type="InterPro" id="IPR007052">
    <property type="entry name" value="CS_dom"/>
</dbReference>
<dbReference type="Pfam" id="PF14050">
    <property type="entry name" value="Nudc_N"/>
    <property type="match status" value="1"/>
</dbReference>
<evidence type="ECO:0000256" key="7">
    <source>
        <dbReference type="ARBA" id="ARBA00022701"/>
    </source>
</evidence>
<dbReference type="GO" id="GO:0005874">
    <property type="term" value="C:microtubule"/>
    <property type="evidence" value="ECO:0007669"/>
    <property type="project" value="UniProtKB-KW"/>
</dbReference>
<evidence type="ECO:0000256" key="4">
    <source>
        <dbReference type="ARBA" id="ARBA00017641"/>
    </source>
</evidence>
<dbReference type="FunFam" id="2.60.40.790:FF:000001">
    <property type="entry name" value="Nuclear migration protein nudC"/>
    <property type="match status" value="1"/>
</dbReference>
<proteinExistence type="inferred from homology"/>
<keyword evidence="9" id="KW-0206">Cytoskeleton</keyword>
<dbReference type="InterPro" id="IPR025934">
    <property type="entry name" value="NudC_N_dom"/>
</dbReference>
<comment type="caution">
    <text evidence="15">The sequence shown here is derived from an EMBL/GenBank/DDBJ whole genome shotgun (WGS) entry which is preliminary data.</text>
</comment>
<dbReference type="Pfam" id="PF15551">
    <property type="entry name" value="DUF4656"/>
    <property type="match status" value="1"/>
</dbReference>
<protein>
    <recommendedName>
        <fullName evidence="4">Nuclear migration protein nudC</fullName>
    </recommendedName>
    <alternativeName>
        <fullName evidence="11">Nuclear distribution protein C homolog</fullName>
    </alternativeName>
</protein>
<comment type="function">
    <text evidence="12">Plays a role in neurogenesis and neuronal migration. Necessary for correct formation of mitotic spindles and chromosome separation during mitosis. Necessary for cytokinesis and cell proliferation.</text>
</comment>
<feature type="region of interest" description="Disordered" evidence="13">
    <location>
        <begin position="192"/>
        <end position="226"/>
    </location>
</feature>
<feature type="compositionally biased region" description="Polar residues" evidence="13">
    <location>
        <begin position="320"/>
        <end position="331"/>
    </location>
</feature>
<evidence type="ECO:0000256" key="8">
    <source>
        <dbReference type="ARBA" id="ARBA00022776"/>
    </source>
</evidence>
<dbReference type="GO" id="GO:0030054">
    <property type="term" value="C:cell junction"/>
    <property type="evidence" value="ECO:0007669"/>
    <property type="project" value="TreeGrafter"/>
</dbReference>
<dbReference type="InterPro" id="IPR008978">
    <property type="entry name" value="HSP20-like_chaperone"/>
</dbReference>
<evidence type="ECO:0000256" key="1">
    <source>
        <dbReference type="ARBA" id="ARBA00004186"/>
    </source>
</evidence>
<keyword evidence="6" id="KW-0132">Cell division</keyword>
<feature type="compositionally biased region" description="Basic residues" evidence="13">
    <location>
        <begin position="40"/>
        <end position="49"/>
    </location>
</feature>
<dbReference type="Pfam" id="PF04969">
    <property type="entry name" value="CS"/>
    <property type="match status" value="1"/>
</dbReference>
<feature type="compositionally biased region" description="Basic and acidic residues" evidence="13">
    <location>
        <begin position="710"/>
        <end position="724"/>
    </location>
</feature>
<dbReference type="SUPFAM" id="SSF49764">
    <property type="entry name" value="HSP20-like chaperones"/>
    <property type="match status" value="1"/>
</dbReference>
<organism evidence="15 16">
    <name type="scientific">Crotalus adamanteus</name>
    <name type="common">Eastern diamondback rattlesnake</name>
    <dbReference type="NCBI Taxonomy" id="8729"/>
    <lineage>
        <taxon>Eukaryota</taxon>
        <taxon>Metazoa</taxon>
        <taxon>Chordata</taxon>
        <taxon>Craniata</taxon>
        <taxon>Vertebrata</taxon>
        <taxon>Euteleostomi</taxon>
        <taxon>Lepidosauria</taxon>
        <taxon>Squamata</taxon>
        <taxon>Bifurcata</taxon>
        <taxon>Unidentata</taxon>
        <taxon>Episquamata</taxon>
        <taxon>Toxicofera</taxon>
        <taxon>Serpentes</taxon>
        <taxon>Colubroidea</taxon>
        <taxon>Viperidae</taxon>
        <taxon>Crotalinae</taxon>
        <taxon>Crotalus</taxon>
    </lineage>
</organism>
<dbReference type="GO" id="GO:0051656">
    <property type="term" value="P:establishment of organelle localization"/>
    <property type="evidence" value="ECO:0007669"/>
    <property type="project" value="UniProtKB-ARBA"/>
</dbReference>
<keyword evidence="10" id="KW-0131">Cell cycle</keyword>